<feature type="domain" description="Heterokaryon incompatibility" evidence="1">
    <location>
        <begin position="328"/>
        <end position="426"/>
    </location>
</feature>
<evidence type="ECO:0000313" key="3">
    <source>
        <dbReference type="Proteomes" id="UP000001699"/>
    </source>
</evidence>
<dbReference type="HOGENOM" id="CLU_009388_4_1_1"/>
<name>B0XPD2_ASPFC</name>
<keyword evidence="3" id="KW-1185">Reference proteome</keyword>
<accession>B0XPD2</accession>
<dbReference type="Pfam" id="PF06985">
    <property type="entry name" value="HET"/>
    <property type="match status" value="1"/>
</dbReference>
<evidence type="ECO:0000313" key="2">
    <source>
        <dbReference type="EMBL" id="EDP56970.1"/>
    </source>
</evidence>
<dbReference type="PANTHER" id="PTHR39596">
    <property type="match status" value="1"/>
</dbReference>
<evidence type="ECO:0000259" key="1">
    <source>
        <dbReference type="Pfam" id="PF06985"/>
    </source>
</evidence>
<dbReference type="OrthoDB" id="2426273at2759"/>
<reference evidence="2 3" key="1">
    <citation type="journal article" date="2008" name="PLoS Genet.">
        <title>Genomic islands in the pathogenic filamentous fungus Aspergillus fumigatus.</title>
        <authorList>
            <person name="Fedorova N.D."/>
            <person name="Khaldi N."/>
            <person name="Joardar V.S."/>
            <person name="Maiti R."/>
            <person name="Amedeo P."/>
            <person name="Anderson M.J."/>
            <person name="Crabtree J."/>
            <person name="Silva J.C."/>
            <person name="Badger J.H."/>
            <person name="Albarraq A."/>
            <person name="Angiuoli S."/>
            <person name="Bussey H."/>
            <person name="Bowyer P."/>
            <person name="Cotty P.J."/>
            <person name="Dyer P.S."/>
            <person name="Egan A."/>
            <person name="Galens K."/>
            <person name="Fraser-Liggett C.M."/>
            <person name="Haas B.J."/>
            <person name="Inman J.M."/>
            <person name="Kent R."/>
            <person name="Lemieux S."/>
            <person name="Malavazi I."/>
            <person name="Orvis J."/>
            <person name="Roemer T."/>
            <person name="Ronning C.M."/>
            <person name="Sundaram J.P."/>
            <person name="Sutton G."/>
            <person name="Turner G."/>
            <person name="Venter J.C."/>
            <person name="White O.R."/>
            <person name="Whitty B.R."/>
            <person name="Youngman P."/>
            <person name="Wolfe K.H."/>
            <person name="Goldman G.H."/>
            <person name="Wortman J.R."/>
            <person name="Jiang B."/>
            <person name="Denning D.W."/>
            <person name="Nierman W.C."/>
        </authorList>
    </citation>
    <scope>NUCLEOTIDE SEQUENCE [LARGE SCALE GENOMIC DNA]</scope>
    <source>
        <strain evidence="3">CBS 144.89 / FGSC A1163 / CEA10</strain>
    </source>
</reference>
<dbReference type="Proteomes" id="UP000001699">
    <property type="component" value="Unassembled WGS sequence"/>
</dbReference>
<dbReference type="VEuPathDB" id="FungiDB:AFUB_016930"/>
<gene>
    <name evidence="2" type="ORF">AFUB_016930</name>
</gene>
<dbReference type="EMBL" id="DS499594">
    <property type="protein sequence ID" value="EDP56970.1"/>
    <property type="molecule type" value="Genomic_DNA"/>
</dbReference>
<dbReference type="AlphaFoldDB" id="B0XPD2"/>
<protein>
    <submittedName>
        <fullName evidence="2">HET domain protein</fullName>
    </submittedName>
</protein>
<dbReference type="InterPro" id="IPR010730">
    <property type="entry name" value="HET"/>
</dbReference>
<proteinExistence type="predicted"/>
<dbReference type="PANTHER" id="PTHR39596:SF2">
    <property type="entry name" value="HET DOMAIN PROTEIN (AFU_ORTHOLOGUE AFUA_1G17550)-RELATED"/>
    <property type="match status" value="1"/>
</dbReference>
<organism evidence="2 3">
    <name type="scientific">Aspergillus fumigatus (strain CBS 144.89 / FGSC A1163 / CEA10)</name>
    <name type="common">Neosartorya fumigata</name>
    <dbReference type="NCBI Taxonomy" id="451804"/>
    <lineage>
        <taxon>Eukaryota</taxon>
        <taxon>Fungi</taxon>
        <taxon>Dikarya</taxon>
        <taxon>Ascomycota</taxon>
        <taxon>Pezizomycotina</taxon>
        <taxon>Eurotiomycetes</taxon>
        <taxon>Eurotiomycetidae</taxon>
        <taxon>Eurotiales</taxon>
        <taxon>Aspergillaceae</taxon>
        <taxon>Aspergillus</taxon>
        <taxon>Aspergillus subgen. Fumigati</taxon>
    </lineage>
</organism>
<sequence length="793" mass="90443">MDHIPNIYRPALGHIQVPCLLSKEYRCDYADKDFFSFPERHGWDLCAIMRRDFKRNGLETPLRAASLLQAWLYFGFMSEVLKTEVLIRDFLEEIDGQEVITTKSLPRYINNWQDEIISLPEIVKEEKFHSTLEFFGEVDVYFNAATQNPPGKPHSPLPPEVRLSISVLHATLYFAMMHIFRNEDDPSPSNPKEFIHGFPIDFIETRLRGQGWCPSDIELLKNGGLGSTSILELYYAYLLGNRDVIRDHSGCESTFIGRFACTAFNITEDDYKPAHVAGCSRDCRAIEVDQSWLEQVTQVGRLPLITISTDKSGAAYLEARDSDYNADYAAISHVYADGLGNPRKCALPTCQLTRLQSRVNLLNNKRSAAATDSANLPFWMDTLCIPVRSDMDDVRKTAVRNMAMIYRRAQVVLVLNAELENHSCHASSEEIAMRVSTCSWFRRLWTLQEGVLACNLYFQFQDGAVNLESQGLSCAGHGKRFSVRRRIQAQAIKPYTRICAFRKMPRERRIREIYTLTHWRTTSKDEDEPYCLATLLLADQMVLQRITATKYFYKRREEFIMGQGLFPVKTLFFLEVRVGTRDPPIGWALRRYLYRSEPEPVPASDPLALVDEAGWHVHLSGITCSVSDLPVKPAEGHRLPDFTITDDNKDIDLELSSCFWLRDQNPPEDWRGVLSAFGALKIGIIIEQWPLNYHVRHDGFTSFSPTRGAVIAITKETTSKFTGFFCGTVVISRVGSGQTSSHEILLDMLSGFDVFQQEGSPPVHHVLQRPKLRKDAIPISGQLFDESWEWCIM</sequence>